<dbReference type="EMBL" id="BRPK01000011">
    <property type="protein sequence ID" value="GLB42329.1"/>
    <property type="molecule type" value="Genomic_DNA"/>
</dbReference>
<dbReference type="PANTHER" id="PTHR12170">
    <property type="entry name" value="MACROPHAGE ERYTHROBLAST ATTACHER-RELATED"/>
    <property type="match status" value="1"/>
</dbReference>
<evidence type="ECO:0000313" key="11">
    <source>
        <dbReference type="Proteomes" id="UP001063166"/>
    </source>
</evidence>
<keyword evidence="4" id="KW-0479">Metal-binding</keyword>
<dbReference type="SMART" id="SM00757">
    <property type="entry name" value="CRA"/>
    <property type="match status" value="1"/>
</dbReference>
<dbReference type="GO" id="GO:0008270">
    <property type="term" value="F:zinc ion binding"/>
    <property type="evidence" value="ECO:0007669"/>
    <property type="project" value="UniProtKB-KW"/>
</dbReference>
<accession>A0A9P3PVL6</accession>
<dbReference type="PROSITE" id="PS51867">
    <property type="entry name" value="ZF_RING_GID"/>
    <property type="match status" value="1"/>
</dbReference>
<evidence type="ECO:0000256" key="6">
    <source>
        <dbReference type="ARBA" id="ARBA00022833"/>
    </source>
</evidence>
<evidence type="ECO:0000256" key="7">
    <source>
        <dbReference type="PROSITE-ProRule" id="PRU01215"/>
    </source>
</evidence>
<comment type="similarity">
    <text evidence="2">Belongs to the FYV10 family.</text>
</comment>
<dbReference type="InterPro" id="IPR024964">
    <property type="entry name" value="CTLH/CRA"/>
</dbReference>
<dbReference type="SMART" id="SM00668">
    <property type="entry name" value="CTLH"/>
    <property type="match status" value="1"/>
</dbReference>
<name>A0A9P3PVL6_LYOSH</name>
<dbReference type="InterPro" id="IPR013144">
    <property type="entry name" value="CRA_dom"/>
</dbReference>
<dbReference type="PANTHER" id="PTHR12170:SF2">
    <property type="entry name" value="E3 UBIQUITIN-PROTEIN TRANSFERASE MAEA"/>
    <property type="match status" value="1"/>
</dbReference>
<dbReference type="Pfam" id="PF10607">
    <property type="entry name" value="CTLH"/>
    <property type="match status" value="1"/>
</dbReference>
<keyword evidence="6" id="KW-0862">Zinc</keyword>
<proteinExistence type="inferred from homology"/>
<evidence type="ECO:0000259" key="8">
    <source>
        <dbReference type="PROSITE" id="PS50897"/>
    </source>
</evidence>
<evidence type="ECO:0000313" key="10">
    <source>
        <dbReference type="EMBL" id="GLB42329.1"/>
    </source>
</evidence>
<dbReference type="PROSITE" id="PS50897">
    <property type="entry name" value="CTLH"/>
    <property type="match status" value="1"/>
</dbReference>
<feature type="domain" description="RING-Gid-type" evidence="9">
    <location>
        <begin position="313"/>
        <end position="391"/>
    </location>
</feature>
<dbReference type="InterPro" id="IPR044063">
    <property type="entry name" value="ZF_RING_GID"/>
</dbReference>
<evidence type="ECO:0000256" key="1">
    <source>
        <dbReference type="ARBA" id="ARBA00004496"/>
    </source>
</evidence>
<dbReference type="CDD" id="cd16659">
    <property type="entry name" value="RING-Ubox_Emp"/>
    <property type="match status" value="1"/>
</dbReference>
<feature type="domain" description="CTLH" evidence="8">
    <location>
        <begin position="161"/>
        <end position="217"/>
    </location>
</feature>
<keyword evidence="5 7" id="KW-0863">Zinc-finger</keyword>
<dbReference type="OrthoDB" id="1933455at2759"/>
<protein>
    <submittedName>
        <fullName evidence="10">Macrophage erythroblast attacher</fullName>
    </submittedName>
</protein>
<dbReference type="Proteomes" id="UP001063166">
    <property type="component" value="Unassembled WGS sequence"/>
</dbReference>
<dbReference type="GO" id="GO:0005737">
    <property type="term" value="C:cytoplasm"/>
    <property type="evidence" value="ECO:0007669"/>
    <property type="project" value="UniProtKB-SubCell"/>
</dbReference>
<dbReference type="SUPFAM" id="SSF57850">
    <property type="entry name" value="RING/U-box"/>
    <property type="match status" value="1"/>
</dbReference>
<feature type="zinc finger region" description="RING-Gid-type" evidence="7">
    <location>
        <begin position="313"/>
        <end position="391"/>
    </location>
</feature>
<keyword evidence="3" id="KW-0963">Cytoplasm</keyword>
<evidence type="ECO:0000256" key="3">
    <source>
        <dbReference type="ARBA" id="ARBA00022490"/>
    </source>
</evidence>
<keyword evidence="11" id="KW-1185">Reference proteome</keyword>
<dbReference type="InterPro" id="IPR013083">
    <property type="entry name" value="Znf_RING/FYVE/PHD"/>
</dbReference>
<dbReference type="GO" id="GO:0061630">
    <property type="term" value="F:ubiquitin protein ligase activity"/>
    <property type="evidence" value="ECO:0007669"/>
    <property type="project" value="InterPro"/>
</dbReference>
<comment type="caution">
    <text evidence="10">The sequence shown here is derived from an EMBL/GenBank/DDBJ whole genome shotgun (WGS) entry which is preliminary data.</text>
</comment>
<dbReference type="GO" id="GO:0043161">
    <property type="term" value="P:proteasome-mediated ubiquitin-dependent protein catabolic process"/>
    <property type="evidence" value="ECO:0007669"/>
    <property type="project" value="InterPro"/>
</dbReference>
<dbReference type="Gene3D" id="3.30.40.10">
    <property type="entry name" value="Zinc/RING finger domain, C3HC4 (zinc finger)"/>
    <property type="match status" value="1"/>
</dbReference>
<dbReference type="InterPro" id="IPR006595">
    <property type="entry name" value="CTLH_C"/>
</dbReference>
<dbReference type="GO" id="GO:0005634">
    <property type="term" value="C:nucleus"/>
    <property type="evidence" value="ECO:0007669"/>
    <property type="project" value="TreeGrafter"/>
</dbReference>
<dbReference type="InterPro" id="IPR045098">
    <property type="entry name" value="Fyv10_fam"/>
</dbReference>
<sequence>MSTKLNVEGVLLFEQPFARVPYENYRKVFRTSQKNVERELGAVQSASADLANRAASNGVGKEEALKSLDGMIGRVESLKRKLSDLQETVGKPTQDVMRERLHHLATVETLGTVNGSEYNRWADTRLDRWLVDWCLRSGMEKTARRIAKERDIETLVDIDLFMDIRRIENALLENSCAEALAWCNENKVALRKIKSTLEFELRLQEYIELCRASKPEEAMAYSKKHLIAWQETHLSQIKTAATLLALPPEKAFGSYKRLYDLSRWHNLIHSFRIAIYTLNTLPTEPLLHLALYAGLASLKLPVCYDPATKNVDCPVCDGEAGSGSSGLGLGKLAEEVPFSHHANSTIVCRISGKIMDEDNMPMAFPDGNVYSREALEEMAAKNGGLVTCPRTGASCELSALRKVFIS</sequence>
<reference evidence="10" key="1">
    <citation type="submission" date="2022-07" db="EMBL/GenBank/DDBJ databases">
        <title>The genome of Lyophyllum shimeji provides insight into the initial evolution of ectomycorrhizal fungal genome.</title>
        <authorList>
            <person name="Kobayashi Y."/>
            <person name="Shibata T."/>
            <person name="Hirakawa H."/>
            <person name="Shigenobu S."/>
            <person name="Nishiyama T."/>
            <person name="Yamada A."/>
            <person name="Hasebe M."/>
            <person name="Kawaguchi M."/>
        </authorList>
    </citation>
    <scope>NUCLEOTIDE SEQUENCE</scope>
    <source>
        <strain evidence="10">AT787</strain>
    </source>
</reference>
<dbReference type="AlphaFoldDB" id="A0A9P3PVL6"/>
<evidence type="ECO:0000259" key="9">
    <source>
        <dbReference type="PROSITE" id="PS51867"/>
    </source>
</evidence>
<gene>
    <name evidence="10" type="primary">FYV10</name>
    <name evidence="10" type="ORF">LshimejAT787_1103440</name>
</gene>
<comment type="subcellular location">
    <subcellularLocation>
        <location evidence="1">Cytoplasm</location>
    </subcellularLocation>
</comment>
<organism evidence="10 11">
    <name type="scientific">Lyophyllum shimeji</name>
    <name type="common">Hon-shimeji</name>
    <name type="synonym">Tricholoma shimeji</name>
    <dbReference type="NCBI Taxonomy" id="47721"/>
    <lineage>
        <taxon>Eukaryota</taxon>
        <taxon>Fungi</taxon>
        <taxon>Dikarya</taxon>
        <taxon>Basidiomycota</taxon>
        <taxon>Agaricomycotina</taxon>
        <taxon>Agaricomycetes</taxon>
        <taxon>Agaricomycetidae</taxon>
        <taxon>Agaricales</taxon>
        <taxon>Tricholomatineae</taxon>
        <taxon>Lyophyllaceae</taxon>
        <taxon>Lyophyllum</taxon>
    </lineage>
</organism>
<dbReference type="GO" id="GO:0034657">
    <property type="term" value="C:GID complex"/>
    <property type="evidence" value="ECO:0007669"/>
    <property type="project" value="TreeGrafter"/>
</dbReference>
<evidence type="ECO:0000256" key="5">
    <source>
        <dbReference type="ARBA" id="ARBA00022771"/>
    </source>
</evidence>
<evidence type="ECO:0000256" key="4">
    <source>
        <dbReference type="ARBA" id="ARBA00022723"/>
    </source>
</evidence>
<evidence type="ECO:0000256" key="2">
    <source>
        <dbReference type="ARBA" id="ARBA00010615"/>
    </source>
</evidence>